<dbReference type="EMBL" id="JACHFD010000002">
    <property type="protein sequence ID" value="MBB5350317.1"/>
    <property type="molecule type" value="Genomic_DNA"/>
</dbReference>
<dbReference type="InterPro" id="IPR027417">
    <property type="entry name" value="P-loop_NTPase"/>
</dbReference>
<name>A0A840UVV8_9BACT</name>
<dbReference type="GO" id="GO:0005737">
    <property type="term" value="C:cytoplasm"/>
    <property type="evidence" value="ECO:0007669"/>
    <property type="project" value="TreeGrafter"/>
</dbReference>
<organism evidence="3 4">
    <name type="scientific">Haloferula luteola</name>
    <dbReference type="NCBI Taxonomy" id="595692"/>
    <lineage>
        <taxon>Bacteria</taxon>
        <taxon>Pseudomonadati</taxon>
        <taxon>Verrucomicrobiota</taxon>
        <taxon>Verrucomicrobiia</taxon>
        <taxon>Verrucomicrobiales</taxon>
        <taxon>Verrucomicrobiaceae</taxon>
        <taxon>Haloferula</taxon>
    </lineage>
</organism>
<dbReference type="InterPro" id="IPR011629">
    <property type="entry name" value="CobW-like_C"/>
</dbReference>
<dbReference type="RefSeq" id="WP_221284976.1">
    <property type="nucleotide sequence ID" value="NZ_JACHFD010000002.1"/>
</dbReference>
<dbReference type="PANTHER" id="PTHR13748:SF62">
    <property type="entry name" value="COBW DOMAIN-CONTAINING PROTEIN"/>
    <property type="match status" value="1"/>
</dbReference>
<protein>
    <submittedName>
        <fullName evidence="3">G3E family GTPase</fullName>
    </submittedName>
</protein>
<evidence type="ECO:0000256" key="1">
    <source>
        <dbReference type="ARBA" id="ARBA00045658"/>
    </source>
</evidence>
<evidence type="ECO:0000313" key="4">
    <source>
        <dbReference type="Proteomes" id="UP000557717"/>
    </source>
</evidence>
<proteinExistence type="predicted"/>
<accession>A0A840UVV8</accession>
<gene>
    <name evidence="3" type="ORF">HNR46_000541</name>
</gene>
<keyword evidence="4" id="KW-1185">Reference proteome</keyword>
<dbReference type="SUPFAM" id="SSF90002">
    <property type="entry name" value="Hypothetical protein YjiA, C-terminal domain"/>
    <property type="match status" value="1"/>
</dbReference>
<dbReference type="Proteomes" id="UP000557717">
    <property type="component" value="Unassembled WGS sequence"/>
</dbReference>
<comment type="caution">
    <text evidence="3">The sequence shown here is derived from an EMBL/GenBank/DDBJ whole genome shotgun (WGS) entry which is preliminary data.</text>
</comment>
<feature type="domain" description="CobW C-terminal" evidence="2">
    <location>
        <begin position="234"/>
        <end position="324"/>
    </location>
</feature>
<dbReference type="InterPro" id="IPR003495">
    <property type="entry name" value="CobW/HypB/UreG_nucleotide-bd"/>
</dbReference>
<reference evidence="3 4" key="1">
    <citation type="submission" date="2020-08" db="EMBL/GenBank/DDBJ databases">
        <title>Genomic Encyclopedia of Type Strains, Phase IV (KMG-IV): sequencing the most valuable type-strain genomes for metagenomic binning, comparative biology and taxonomic classification.</title>
        <authorList>
            <person name="Goeker M."/>
        </authorList>
    </citation>
    <scope>NUCLEOTIDE SEQUENCE [LARGE SCALE GENOMIC DNA]</scope>
    <source>
        <strain evidence="3 4">YC6886</strain>
    </source>
</reference>
<dbReference type="AlphaFoldDB" id="A0A840UVV8"/>
<dbReference type="Gene3D" id="3.40.50.300">
    <property type="entry name" value="P-loop containing nucleotide triphosphate hydrolases"/>
    <property type="match status" value="1"/>
</dbReference>
<dbReference type="Pfam" id="PF07683">
    <property type="entry name" value="CobW_C"/>
    <property type="match status" value="1"/>
</dbReference>
<dbReference type="Pfam" id="PF02492">
    <property type="entry name" value="cobW"/>
    <property type="match status" value="1"/>
</dbReference>
<dbReference type="SUPFAM" id="SSF52540">
    <property type="entry name" value="P-loop containing nucleoside triphosphate hydrolases"/>
    <property type="match status" value="1"/>
</dbReference>
<sequence length="336" mass="36352">MVKPSLPPLASSAKPLVLLTGFLGAGKTSLLREILDASAARSLSVDVILNDYENAELDAETLYERAATVAPIAASCACCSGLQPLVELTLAAASSRHDLVVVEVNGTADPTPLLETFTLLESRIPLQPRWQVGVIDARHFGHRGPFDSLEIAQLETASHVVIRHAETLSSPERQQLINALRRSNPQASLTSAFPLVEQLVDIQTHRRKLLLPSPQPAQRMAPLPSLGHPLAHAFTGCQILLPREVDPDPLRAFLRHLPLGVLRAKALVTLRSEPDRRKLFERVAADITPEPLDVPFSDRVPSSAICIGPDLDPLELLSLARPILGPDCQLPCSLVA</sequence>
<comment type="function">
    <text evidence="1">Zinc chaperone that directly transfers zinc cofactor to target proteins, thereby activating them. Zinc is transferred from the CXCC motif in the GTPase domain to the zinc binding site in target proteins in a process requiring GTP hydrolysis.</text>
</comment>
<dbReference type="PANTHER" id="PTHR13748">
    <property type="entry name" value="COBW-RELATED"/>
    <property type="match status" value="1"/>
</dbReference>
<evidence type="ECO:0000259" key="2">
    <source>
        <dbReference type="SMART" id="SM00833"/>
    </source>
</evidence>
<dbReference type="SMART" id="SM00833">
    <property type="entry name" value="CobW_C"/>
    <property type="match status" value="1"/>
</dbReference>
<evidence type="ECO:0000313" key="3">
    <source>
        <dbReference type="EMBL" id="MBB5350317.1"/>
    </source>
</evidence>
<dbReference type="InterPro" id="IPR051316">
    <property type="entry name" value="Zinc-reg_GTPase_activator"/>
</dbReference>